<organism evidence="1 2">
    <name type="scientific">Pyxicephalus adspersus</name>
    <name type="common">African bullfrog</name>
    <dbReference type="NCBI Taxonomy" id="30357"/>
    <lineage>
        <taxon>Eukaryota</taxon>
        <taxon>Metazoa</taxon>
        <taxon>Chordata</taxon>
        <taxon>Craniata</taxon>
        <taxon>Vertebrata</taxon>
        <taxon>Euteleostomi</taxon>
        <taxon>Amphibia</taxon>
        <taxon>Batrachia</taxon>
        <taxon>Anura</taxon>
        <taxon>Neobatrachia</taxon>
        <taxon>Ranoidea</taxon>
        <taxon>Pyxicephalidae</taxon>
        <taxon>Pyxicephalinae</taxon>
        <taxon>Pyxicephalus</taxon>
    </lineage>
</organism>
<protein>
    <recommendedName>
        <fullName evidence="3">Secreted protein</fullName>
    </recommendedName>
</protein>
<dbReference type="AlphaFoldDB" id="A0AAV3A234"/>
<accession>A0AAV3A234</accession>
<gene>
    <name evidence="1" type="ORF">GDO54_017821</name>
</gene>
<sequence>MVQKAFLIVLPLEALQTWPWFHVCVIRWQRAMWLRLRSVLNMWVLRMITSQTPITQICLCKTRVNDFLNYVCGLRLLSQSTGGVFICCSMHDGDAGLTF</sequence>
<proteinExistence type="predicted"/>
<reference evidence="1" key="1">
    <citation type="thesis" date="2020" institute="ProQuest LLC" country="789 East Eisenhower Parkway, Ann Arbor, MI, USA">
        <title>Comparative Genomics and Chromosome Evolution.</title>
        <authorList>
            <person name="Mudd A.B."/>
        </authorList>
    </citation>
    <scope>NUCLEOTIDE SEQUENCE</scope>
    <source>
        <strain evidence="1">1538</strain>
        <tissue evidence="1">Blood</tissue>
    </source>
</reference>
<dbReference type="EMBL" id="DYDO01000007">
    <property type="protein sequence ID" value="DBA21124.1"/>
    <property type="molecule type" value="Genomic_DNA"/>
</dbReference>
<name>A0AAV3A234_PYXAD</name>
<comment type="caution">
    <text evidence="1">The sequence shown here is derived from an EMBL/GenBank/DDBJ whole genome shotgun (WGS) entry which is preliminary data.</text>
</comment>
<keyword evidence="2" id="KW-1185">Reference proteome</keyword>
<dbReference type="Proteomes" id="UP001181693">
    <property type="component" value="Unassembled WGS sequence"/>
</dbReference>
<evidence type="ECO:0008006" key="3">
    <source>
        <dbReference type="Google" id="ProtNLM"/>
    </source>
</evidence>
<evidence type="ECO:0000313" key="2">
    <source>
        <dbReference type="Proteomes" id="UP001181693"/>
    </source>
</evidence>
<evidence type="ECO:0000313" key="1">
    <source>
        <dbReference type="EMBL" id="DBA21124.1"/>
    </source>
</evidence>